<dbReference type="InterPro" id="IPR000422">
    <property type="entry name" value="DHBP_synthase_RibB"/>
</dbReference>
<organism evidence="16 17">
    <name type="scientific">Sphingobium ummariense RL-3</name>
    <dbReference type="NCBI Taxonomy" id="1346791"/>
    <lineage>
        <taxon>Bacteria</taxon>
        <taxon>Pseudomonadati</taxon>
        <taxon>Pseudomonadota</taxon>
        <taxon>Alphaproteobacteria</taxon>
        <taxon>Sphingomonadales</taxon>
        <taxon>Sphingomonadaceae</taxon>
        <taxon>Sphingobium</taxon>
    </lineage>
</organism>
<feature type="binding site" evidence="14">
    <location>
        <position position="205"/>
    </location>
    <ligand>
        <name>Mg(2+)</name>
        <dbReference type="ChEBI" id="CHEBI:18420"/>
        <label>2</label>
    </ligand>
</feature>
<dbReference type="GO" id="GO:0003935">
    <property type="term" value="F:GTP cyclohydrolase II activity"/>
    <property type="evidence" value="ECO:0007669"/>
    <property type="project" value="TreeGrafter"/>
</dbReference>
<comment type="cofactor">
    <cofactor evidence="14">
        <name>Mg(2+)</name>
        <dbReference type="ChEBI" id="CHEBI:18420"/>
    </cofactor>
    <cofactor evidence="14">
        <name>Mn(2+)</name>
        <dbReference type="ChEBI" id="CHEBI:29035"/>
    </cofactor>
    <text evidence="14">Binds 2 divalent metal cations per subunit. Magnesium or manganese.</text>
</comment>
<dbReference type="GO" id="GO:0009231">
    <property type="term" value="P:riboflavin biosynthetic process"/>
    <property type="evidence" value="ECO:0007669"/>
    <property type="project" value="UniProtKB-UniRule"/>
</dbReference>
<feature type="binding site" evidence="14">
    <location>
        <position position="90"/>
    </location>
    <ligand>
        <name>Mg(2+)</name>
        <dbReference type="ChEBI" id="CHEBI:18420"/>
        <label>2</label>
    </ligand>
</feature>
<keyword evidence="13 14" id="KW-0456">Lyase</keyword>
<dbReference type="UniPathway" id="UPA00275">
    <property type="reaction ID" value="UER00399"/>
</dbReference>
<evidence type="ECO:0000256" key="9">
    <source>
        <dbReference type="ARBA" id="ARBA00022619"/>
    </source>
</evidence>
<dbReference type="Gene3D" id="3.90.870.10">
    <property type="entry name" value="DHBP synthase"/>
    <property type="match status" value="1"/>
</dbReference>
<evidence type="ECO:0000313" key="17">
    <source>
        <dbReference type="Proteomes" id="UP000015523"/>
    </source>
</evidence>
<dbReference type="GO" id="GO:0008686">
    <property type="term" value="F:3,4-dihydroxy-2-butanone-4-phosphate synthase activity"/>
    <property type="evidence" value="ECO:0007669"/>
    <property type="project" value="UniProtKB-UniRule"/>
</dbReference>
<feature type="site" description="Essential for catalytic activity" evidence="14">
    <location>
        <position position="188"/>
    </location>
</feature>
<proteinExistence type="inferred from homology"/>
<comment type="caution">
    <text evidence="16">The sequence shown here is derived from an EMBL/GenBank/DDBJ whole genome shotgun (WGS) entry which is preliminary data.</text>
</comment>
<keyword evidence="10 14" id="KW-0479">Metal-binding</keyword>
<dbReference type="GO" id="GO:0030145">
    <property type="term" value="F:manganese ion binding"/>
    <property type="evidence" value="ECO:0007669"/>
    <property type="project" value="UniProtKB-UniRule"/>
</dbReference>
<evidence type="ECO:0000256" key="3">
    <source>
        <dbReference type="ARBA" id="ARBA00002284"/>
    </source>
</evidence>
<dbReference type="EMBL" id="AUWY01000111">
    <property type="protein sequence ID" value="EQB31128.1"/>
    <property type="molecule type" value="Genomic_DNA"/>
</dbReference>
<name>T0KC83_9SPHN</name>
<protein>
    <recommendedName>
        <fullName evidence="8 14">3,4-dihydroxy-2-butanone 4-phosphate synthase</fullName>
        <shortName evidence="14">DHBP synthase</shortName>
        <ecNumber evidence="7 14">4.1.99.12</ecNumber>
    </recommendedName>
</protein>
<dbReference type="SUPFAM" id="SSF55821">
    <property type="entry name" value="YrdC/RibB"/>
    <property type="match status" value="1"/>
</dbReference>
<dbReference type="PANTHER" id="PTHR21327">
    <property type="entry name" value="GTP CYCLOHYDROLASE II-RELATED"/>
    <property type="match status" value="1"/>
</dbReference>
<comment type="similarity">
    <text evidence="14">Belongs to the DHBP synthase family.</text>
</comment>
<evidence type="ECO:0000256" key="2">
    <source>
        <dbReference type="ARBA" id="ARBA00001936"/>
    </source>
</evidence>
<reference evidence="16 17" key="1">
    <citation type="journal article" date="2013" name="Genome Announc.">
        <title>Draft Genome Sequence of Sphingobium ummariense Strain RL-3, a Hexachlorocyclohexane-Degrading Bacterium.</title>
        <authorList>
            <person name="Kohli P."/>
            <person name="Dua A."/>
            <person name="Sangwan N."/>
            <person name="Oldach P."/>
            <person name="Khurana J.P."/>
            <person name="Lal R."/>
        </authorList>
    </citation>
    <scope>NUCLEOTIDE SEQUENCE [LARGE SCALE GENOMIC DNA]</scope>
    <source>
        <strain evidence="16 17">RL-3</strain>
    </source>
</reference>
<keyword evidence="17" id="KW-1185">Reference proteome</keyword>
<evidence type="ECO:0000256" key="11">
    <source>
        <dbReference type="ARBA" id="ARBA00022842"/>
    </source>
</evidence>
<dbReference type="Gene3D" id="3.40.50.10990">
    <property type="entry name" value="GTP cyclohydrolase II"/>
    <property type="match status" value="1"/>
</dbReference>
<comment type="similarity">
    <text evidence="5">In the N-terminal section; belongs to the DHBP synthase family.</text>
</comment>
<dbReference type="FunFam" id="3.90.870.10:FF:000001">
    <property type="entry name" value="Riboflavin biosynthesis protein RibBA"/>
    <property type="match status" value="1"/>
</dbReference>
<dbReference type="RefSeq" id="WP_021318946.1">
    <property type="nucleotide sequence ID" value="NZ_AUWY01000111.1"/>
</dbReference>
<dbReference type="eggNOG" id="COG0108">
    <property type="taxonomic scope" value="Bacteria"/>
</dbReference>
<evidence type="ECO:0000256" key="1">
    <source>
        <dbReference type="ARBA" id="ARBA00000141"/>
    </source>
</evidence>
<evidence type="ECO:0000256" key="10">
    <source>
        <dbReference type="ARBA" id="ARBA00022723"/>
    </source>
</evidence>
<dbReference type="Pfam" id="PF00925">
    <property type="entry name" value="GTP_cyclohydro2"/>
    <property type="match status" value="1"/>
</dbReference>
<dbReference type="NCBIfam" id="TIGR00506">
    <property type="entry name" value="ribB"/>
    <property type="match status" value="1"/>
</dbReference>
<dbReference type="OrthoDB" id="9793111at2"/>
<gene>
    <name evidence="14" type="primary">ribB</name>
    <name evidence="16" type="ORF">M529_16400</name>
</gene>
<dbReference type="AlphaFoldDB" id="T0KC83"/>
<dbReference type="GO" id="GO:0000287">
    <property type="term" value="F:magnesium ion binding"/>
    <property type="evidence" value="ECO:0007669"/>
    <property type="project" value="UniProtKB-UniRule"/>
</dbReference>
<evidence type="ECO:0000256" key="13">
    <source>
        <dbReference type="ARBA" id="ARBA00023239"/>
    </source>
</evidence>
<evidence type="ECO:0000313" key="16">
    <source>
        <dbReference type="EMBL" id="EQB31128.1"/>
    </source>
</evidence>
<feature type="binding site" evidence="14">
    <location>
        <begin position="89"/>
        <end position="90"/>
    </location>
    <ligand>
        <name>D-ribulose 5-phosphate</name>
        <dbReference type="ChEBI" id="CHEBI:58121"/>
    </ligand>
</feature>
<dbReference type="HAMAP" id="MF_00180">
    <property type="entry name" value="RibB"/>
    <property type="match status" value="1"/>
</dbReference>
<dbReference type="PANTHER" id="PTHR21327:SF34">
    <property type="entry name" value="3,4-DIHYDROXY-2-BUTANONE 4-PHOSPHATE SYNTHASE"/>
    <property type="match status" value="1"/>
</dbReference>
<dbReference type="STRING" id="1346791.M529_16400"/>
<evidence type="ECO:0000256" key="14">
    <source>
        <dbReference type="HAMAP-Rule" id="MF_00180"/>
    </source>
</evidence>
<keyword evidence="12 14" id="KW-0464">Manganese</keyword>
<comment type="subunit">
    <text evidence="14">Homodimer.</text>
</comment>
<dbReference type="SUPFAM" id="SSF142695">
    <property type="entry name" value="RibA-like"/>
    <property type="match status" value="1"/>
</dbReference>
<dbReference type="Proteomes" id="UP000015523">
    <property type="component" value="Unassembled WGS sequence"/>
</dbReference>
<keyword evidence="9 14" id="KW-0686">Riboflavin biosynthesis</keyword>
<feature type="domain" description="GTP cyclohydrolase II" evidence="15">
    <location>
        <begin position="270"/>
        <end position="426"/>
    </location>
</feature>
<feature type="binding site" evidence="14">
    <location>
        <position position="90"/>
    </location>
    <ligand>
        <name>Mg(2+)</name>
        <dbReference type="ChEBI" id="CHEBI:18420"/>
        <label>1</label>
    </ligand>
</feature>
<evidence type="ECO:0000256" key="4">
    <source>
        <dbReference type="ARBA" id="ARBA00004904"/>
    </source>
</evidence>
<feature type="binding site" evidence="14">
    <location>
        <begin position="202"/>
        <end position="206"/>
    </location>
    <ligand>
        <name>D-ribulose 5-phosphate</name>
        <dbReference type="ChEBI" id="CHEBI:58121"/>
    </ligand>
</feature>
<dbReference type="PATRIC" id="fig|1346791.3.peg.3161"/>
<comment type="catalytic activity">
    <reaction evidence="1 14">
        <text>D-ribulose 5-phosphate = (2S)-2-hydroxy-3-oxobutyl phosphate + formate + H(+)</text>
        <dbReference type="Rhea" id="RHEA:18457"/>
        <dbReference type="ChEBI" id="CHEBI:15378"/>
        <dbReference type="ChEBI" id="CHEBI:15740"/>
        <dbReference type="ChEBI" id="CHEBI:58121"/>
        <dbReference type="ChEBI" id="CHEBI:58830"/>
        <dbReference type="EC" id="4.1.99.12"/>
    </reaction>
</comment>
<comment type="pathway">
    <text evidence="4 14">Cofactor biosynthesis; riboflavin biosynthesis; 2-hydroxy-3-oxobutyl phosphate from D-ribulose 5-phosphate: step 1/1.</text>
</comment>
<dbReference type="InterPro" id="IPR032677">
    <property type="entry name" value="GTP_cyclohydro_II"/>
</dbReference>
<evidence type="ECO:0000256" key="5">
    <source>
        <dbReference type="ARBA" id="ARBA00005520"/>
    </source>
</evidence>
<feature type="binding site" evidence="14">
    <location>
        <position position="94"/>
    </location>
    <ligand>
        <name>D-ribulose 5-phosphate</name>
        <dbReference type="ChEBI" id="CHEBI:58121"/>
    </ligand>
</feature>
<dbReference type="InterPro" id="IPR017945">
    <property type="entry name" value="DHBP_synth_RibB-like_a/b_dom"/>
</dbReference>
<evidence type="ECO:0000256" key="6">
    <source>
        <dbReference type="ARBA" id="ARBA00008976"/>
    </source>
</evidence>
<evidence type="ECO:0000256" key="8">
    <source>
        <dbReference type="ARBA" id="ARBA00018836"/>
    </source>
</evidence>
<feature type="site" description="Essential for catalytic activity" evidence="14">
    <location>
        <position position="226"/>
    </location>
</feature>
<accession>T0KC83</accession>
<comment type="cofactor">
    <cofactor evidence="2">
        <name>Mn(2+)</name>
        <dbReference type="ChEBI" id="CHEBI:29035"/>
    </cofactor>
</comment>
<dbReference type="eggNOG" id="COG0807">
    <property type="taxonomic scope" value="Bacteria"/>
</dbReference>
<dbReference type="Pfam" id="PF00926">
    <property type="entry name" value="DHBP_synthase"/>
    <property type="match status" value="1"/>
</dbReference>
<sequence length="429" mass="46733">MSSALLDTVRSLVTEGGMSRSGLARAAGLHANSLRRLGEADWNPTADTLGKLEAYLLKREGGTALASPEEIINEARNGRMFILVDDEDRENEGDLVIPAQMATPDAINFMATHGRGLICLALTKDRVDHLGLELMSRNNGTRHETAFTVSIEARDGVTTGISAADRARTISVAIDGSKGRTDIVTPGHVFPLVAKDGGVLVRAGHTEAAVDVARLAGLNPSGVICEVMKDDGTMARLDDLIPFAQKHRMKIGTIRDLIAYRRRHDHMVERRAETVFASKWGGEWKVISFYNRATRTEQMVLQKGHVVPDQPTLVRMHQLSLMDDIYGAEGKRSDLLARSMEIIGREGSGLIVLLTGNDDDNFLSKSIMRYAAKGAVPSDMDELRNYGVGAQLLAELGVHDMILLTNSHHSLIALDGYDLAVVGQRPIEI</sequence>
<dbReference type="PIRSF" id="PIRSF001259">
    <property type="entry name" value="RibA"/>
    <property type="match status" value="1"/>
</dbReference>
<comment type="similarity">
    <text evidence="6">In the C-terminal section; belongs to the GTP cyclohydrolase II family.</text>
</comment>
<evidence type="ECO:0000259" key="15">
    <source>
        <dbReference type="Pfam" id="PF00925"/>
    </source>
</evidence>
<keyword evidence="11 14" id="KW-0460">Magnesium</keyword>
<dbReference type="EC" id="4.1.99.12" evidence="7 14"/>
<comment type="function">
    <text evidence="3 14">Catalyzes the conversion of D-ribulose 5-phosphate to formate and 3,4-dihydroxy-2-butanone 4-phosphate.</text>
</comment>
<dbReference type="InterPro" id="IPR036144">
    <property type="entry name" value="RibA-like_sf"/>
</dbReference>
<evidence type="ECO:0000256" key="12">
    <source>
        <dbReference type="ARBA" id="ARBA00023211"/>
    </source>
</evidence>
<evidence type="ECO:0000256" key="7">
    <source>
        <dbReference type="ARBA" id="ARBA00012153"/>
    </source>
</evidence>
<dbReference type="GO" id="GO:0005829">
    <property type="term" value="C:cytosol"/>
    <property type="evidence" value="ECO:0007669"/>
    <property type="project" value="TreeGrafter"/>
</dbReference>